<dbReference type="AlphaFoldDB" id="E4SGC8"/>
<dbReference type="RefSeq" id="WP_013430880.1">
    <property type="nucleotide sequence ID" value="NC_014720.1"/>
</dbReference>
<keyword evidence="1" id="KW-0812">Transmembrane</keyword>
<dbReference type="InterPro" id="IPR006976">
    <property type="entry name" value="VanZ-like"/>
</dbReference>
<evidence type="ECO:0000259" key="2">
    <source>
        <dbReference type="Pfam" id="PF04892"/>
    </source>
</evidence>
<gene>
    <name evidence="3" type="ordered locus">Calkro_1959</name>
</gene>
<keyword evidence="1" id="KW-0472">Membrane</keyword>
<reference key="1">
    <citation type="submission" date="2010-11" db="EMBL/GenBank/DDBJ databases">
        <title>Complete sequence of Caldicellulosiruptor kronotskyensis 2002.</title>
        <authorList>
            <consortium name="US DOE Joint Genome Institute"/>
            <person name="Lucas S."/>
            <person name="Copeland A."/>
            <person name="Lapidus A."/>
            <person name="Cheng J.-F."/>
            <person name="Bruce D."/>
            <person name="Goodwin L."/>
            <person name="Pitluck S."/>
            <person name="Davenport K."/>
            <person name="Detter J.C."/>
            <person name="Han C."/>
            <person name="Tapia R."/>
            <person name="Land M."/>
            <person name="Hauser L."/>
            <person name="Jeffries C."/>
            <person name="Kyrpides N."/>
            <person name="Ivanova N."/>
            <person name="Mikhailova N."/>
            <person name="Blumer-Schuette S.E."/>
            <person name="Kelly R.M."/>
            <person name="Woyke T."/>
        </authorList>
    </citation>
    <scope>NUCLEOTIDE SEQUENCE</scope>
    <source>
        <strain>2002</strain>
    </source>
</reference>
<name>E4SGC8_CALK2</name>
<organism evidence="3 4">
    <name type="scientific">Caldicellulosiruptor kronotskyensis (strain DSM 18902 / VKM B-2412 / 2002)</name>
    <dbReference type="NCBI Taxonomy" id="632348"/>
    <lineage>
        <taxon>Bacteria</taxon>
        <taxon>Bacillati</taxon>
        <taxon>Bacillota</taxon>
        <taxon>Bacillota incertae sedis</taxon>
        <taxon>Caldicellulosiruptorales</taxon>
        <taxon>Caldicellulosiruptoraceae</taxon>
        <taxon>Caldicellulosiruptor</taxon>
    </lineage>
</organism>
<feature type="transmembrane region" description="Helical" evidence="1">
    <location>
        <begin position="135"/>
        <end position="153"/>
    </location>
</feature>
<evidence type="ECO:0000313" key="3">
    <source>
        <dbReference type="EMBL" id="ADQ46803.1"/>
    </source>
</evidence>
<accession>E4SGC8</accession>
<feature type="transmembrane region" description="Helical" evidence="1">
    <location>
        <begin position="67"/>
        <end position="87"/>
    </location>
</feature>
<dbReference type="Pfam" id="PF04892">
    <property type="entry name" value="VanZ"/>
    <property type="match status" value="1"/>
</dbReference>
<evidence type="ECO:0000256" key="1">
    <source>
        <dbReference type="SAM" id="Phobius"/>
    </source>
</evidence>
<protein>
    <submittedName>
        <fullName evidence="3">VanZ family protein</fullName>
    </submittedName>
</protein>
<keyword evidence="4" id="KW-1185">Reference proteome</keyword>
<dbReference type="EMBL" id="CP002330">
    <property type="protein sequence ID" value="ADQ46803.1"/>
    <property type="molecule type" value="Genomic_DNA"/>
</dbReference>
<dbReference type="KEGG" id="ckn:Calkro_1959"/>
<keyword evidence="1" id="KW-1133">Transmembrane helix</keyword>
<dbReference type="HOGENOM" id="CLU_077618_5_2_9"/>
<sequence length="198" mass="23496">MKLKEILKNAFIVICSLVLSMFLCYYVLDDIWLHFSIEAFSFIFLRVFVAILLFSLLHLIFNGKLYYFMLDILFTSYIVLVISLSFFRISRSEHYINFNLNEIINYSLSQIIENFILYLPAGFYLSFRIRNKPKITIFIFSVWIIVVELLQFLTKRGVFDILDIIINLLGYLTGILIFNIPKIQNFFNNKTEKGLFKN</sequence>
<reference evidence="3 4" key="2">
    <citation type="journal article" date="2011" name="J. Bacteriol.">
        <title>Complete genome sequences for the anaerobic, extremely thermophilic plant biomass-degrading bacteria Caldicellulosiruptor hydrothermalis, Caldicellulosiruptor kristjanssonii, Caldicellulosiruptor kronotskyensis, Caldicellulosiruptor owensenis, and Caldicellulosiruptor lactoaceticus.</title>
        <authorList>
            <person name="Blumer-Schuette S.E."/>
            <person name="Ozdemir I."/>
            <person name="Mistry D."/>
            <person name="Lucas S."/>
            <person name="Lapidus A."/>
            <person name="Cheng J.F."/>
            <person name="Goodwin L.A."/>
            <person name="Pitluck S."/>
            <person name="Land M.L."/>
            <person name="Hauser L.J."/>
            <person name="Woyke T."/>
            <person name="Mikhailova N."/>
            <person name="Pati A."/>
            <person name="Kyrpides N.C."/>
            <person name="Ivanova N."/>
            <person name="Detter J.C."/>
            <person name="Walston-Davenport K."/>
            <person name="Han S."/>
            <person name="Adams M.W."/>
            <person name="Kelly R.M."/>
        </authorList>
    </citation>
    <scope>NUCLEOTIDE SEQUENCE [LARGE SCALE GENOMIC DNA]</scope>
    <source>
        <strain evidence="4">DSM 18902 / VKM B-2412 / 2002</strain>
    </source>
</reference>
<feature type="transmembrane region" description="Helical" evidence="1">
    <location>
        <begin position="40"/>
        <end position="61"/>
    </location>
</feature>
<feature type="transmembrane region" description="Helical" evidence="1">
    <location>
        <begin position="6"/>
        <end position="28"/>
    </location>
</feature>
<dbReference type="PATRIC" id="fig|632348.3.peg.2064"/>
<evidence type="ECO:0000313" key="4">
    <source>
        <dbReference type="Proteomes" id="UP000006835"/>
    </source>
</evidence>
<proteinExistence type="predicted"/>
<dbReference type="Proteomes" id="UP000006835">
    <property type="component" value="Chromosome"/>
</dbReference>
<feature type="domain" description="VanZ-like" evidence="2">
    <location>
        <begin position="75"/>
        <end position="180"/>
    </location>
</feature>
<feature type="transmembrane region" description="Helical" evidence="1">
    <location>
        <begin position="159"/>
        <end position="180"/>
    </location>
</feature>
<dbReference type="OrthoDB" id="4822551at2"/>